<dbReference type="EMBL" id="SLZY01000021">
    <property type="protein sequence ID" value="TCS69209.1"/>
    <property type="molecule type" value="Genomic_DNA"/>
</dbReference>
<comment type="similarity">
    <text evidence="2 6">Belongs to the class-I pyridoxal-phosphate-dependent aminotransferase family.</text>
</comment>
<dbReference type="Proteomes" id="UP000295135">
    <property type="component" value="Unassembled WGS sequence"/>
</dbReference>
<dbReference type="GO" id="GO:0030170">
    <property type="term" value="F:pyridoxal phosphate binding"/>
    <property type="evidence" value="ECO:0007669"/>
    <property type="project" value="InterPro"/>
</dbReference>
<feature type="domain" description="Aminotransferase class I/classII large" evidence="7">
    <location>
        <begin position="32"/>
        <end position="379"/>
    </location>
</feature>
<proteinExistence type="inferred from homology"/>
<organism evidence="8 9">
    <name type="scientific">Sulfuritortus calidifontis</name>
    <dbReference type="NCBI Taxonomy" id="1914471"/>
    <lineage>
        <taxon>Bacteria</taxon>
        <taxon>Pseudomonadati</taxon>
        <taxon>Pseudomonadota</taxon>
        <taxon>Betaproteobacteria</taxon>
        <taxon>Nitrosomonadales</taxon>
        <taxon>Thiobacillaceae</taxon>
        <taxon>Sulfuritortus</taxon>
    </lineage>
</organism>
<dbReference type="CDD" id="cd00609">
    <property type="entry name" value="AAT_like"/>
    <property type="match status" value="1"/>
</dbReference>
<dbReference type="AlphaFoldDB" id="A0A4R3JSR0"/>
<evidence type="ECO:0000256" key="3">
    <source>
        <dbReference type="ARBA" id="ARBA00022576"/>
    </source>
</evidence>
<dbReference type="PROSITE" id="PS00105">
    <property type="entry name" value="AA_TRANSFER_CLASS_1"/>
    <property type="match status" value="1"/>
</dbReference>
<dbReference type="RefSeq" id="WP_126460587.1">
    <property type="nucleotide sequence ID" value="NZ_AP018721.1"/>
</dbReference>
<evidence type="ECO:0000313" key="9">
    <source>
        <dbReference type="Proteomes" id="UP000295135"/>
    </source>
</evidence>
<evidence type="ECO:0000313" key="8">
    <source>
        <dbReference type="EMBL" id="TCS69209.1"/>
    </source>
</evidence>
<protein>
    <recommendedName>
        <fullName evidence="6">Aminotransferase</fullName>
        <ecNumber evidence="6">2.6.1.-</ecNumber>
    </recommendedName>
</protein>
<dbReference type="Gene3D" id="3.40.640.10">
    <property type="entry name" value="Type I PLP-dependent aspartate aminotransferase-like (Major domain)"/>
    <property type="match status" value="1"/>
</dbReference>
<dbReference type="SUPFAM" id="SSF53383">
    <property type="entry name" value="PLP-dependent transferases"/>
    <property type="match status" value="1"/>
</dbReference>
<comment type="caution">
    <text evidence="8">The sequence shown here is derived from an EMBL/GenBank/DDBJ whole genome shotgun (WGS) entry which is preliminary data.</text>
</comment>
<dbReference type="NCBIfam" id="NF005601">
    <property type="entry name" value="PRK07337.1"/>
    <property type="match status" value="1"/>
</dbReference>
<comment type="cofactor">
    <cofactor evidence="1 6">
        <name>pyridoxal 5'-phosphate</name>
        <dbReference type="ChEBI" id="CHEBI:597326"/>
    </cofactor>
</comment>
<evidence type="ECO:0000256" key="2">
    <source>
        <dbReference type="ARBA" id="ARBA00007441"/>
    </source>
</evidence>
<evidence type="ECO:0000259" key="7">
    <source>
        <dbReference type="Pfam" id="PF00155"/>
    </source>
</evidence>
<evidence type="ECO:0000256" key="6">
    <source>
        <dbReference type="RuleBase" id="RU000481"/>
    </source>
</evidence>
<dbReference type="InterPro" id="IPR015424">
    <property type="entry name" value="PyrdxlP-dep_Trfase"/>
</dbReference>
<name>A0A4R3JSR0_9PROT</name>
<dbReference type="InterPro" id="IPR004838">
    <property type="entry name" value="NHTrfase_class1_PyrdxlP-BS"/>
</dbReference>
<keyword evidence="3 6" id="KW-0032">Aminotransferase</keyword>
<dbReference type="EC" id="2.6.1.-" evidence="6"/>
<sequence length="385" mass="41771">MPDCAKRLDAIEPFRVMAILARARALEAEGRDIIHLEVGEPDFATPAPIVEAGIAALKAGQTHYTPALGLPELRQAIARYYGGRYGIDLAAERIAVTPGASGGLLLAMAALFDPADEILLADPGYPCNRHFARVVEARARTIAVGPDTGYQLTAELVASQWGPRTRGVLLANPGNPTGSVIEADTLRAIHAVVREKGGWLLVDEIYHELIYDRPEPTAVGLGDDVIVINSFSKYFLMTGWRLGWLVLPPALVPAIDKLAQNLFLAAPTVAQHAALAALAPATRPLLEARKMELRARRDYLLPALRRLGFEVAAKPAGAFYIYADCSRFDGDSERFAERLLLEAGVAITPGTDFGGLSGRGYVRFAYTVDLPRLREAIARMEAWLR</sequence>
<evidence type="ECO:0000256" key="5">
    <source>
        <dbReference type="ARBA" id="ARBA00022898"/>
    </source>
</evidence>
<dbReference type="InterPro" id="IPR015421">
    <property type="entry name" value="PyrdxlP-dep_Trfase_major"/>
</dbReference>
<dbReference type="GO" id="GO:0006520">
    <property type="term" value="P:amino acid metabolic process"/>
    <property type="evidence" value="ECO:0007669"/>
    <property type="project" value="InterPro"/>
</dbReference>
<keyword evidence="4 6" id="KW-0808">Transferase</keyword>
<dbReference type="OrthoDB" id="9803354at2"/>
<dbReference type="PANTHER" id="PTHR46383:SF2">
    <property type="entry name" value="AMINOTRANSFERASE"/>
    <property type="match status" value="1"/>
</dbReference>
<dbReference type="InterPro" id="IPR050596">
    <property type="entry name" value="AspAT/PAT-like"/>
</dbReference>
<reference evidence="8 9" key="1">
    <citation type="submission" date="2019-03" db="EMBL/GenBank/DDBJ databases">
        <title>Genomic Encyclopedia of Type Strains, Phase IV (KMG-IV): sequencing the most valuable type-strain genomes for metagenomic binning, comparative biology and taxonomic classification.</title>
        <authorList>
            <person name="Goeker M."/>
        </authorList>
    </citation>
    <scope>NUCLEOTIDE SEQUENCE [LARGE SCALE GENOMIC DNA]</scope>
    <source>
        <strain evidence="8 9">DSM 103923</strain>
    </source>
</reference>
<evidence type="ECO:0000256" key="1">
    <source>
        <dbReference type="ARBA" id="ARBA00001933"/>
    </source>
</evidence>
<dbReference type="GO" id="GO:0008483">
    <property type="term" value="F:transaminase activity"/>
    <property type="evidence" value="ECO:0007669"/>
    <property type="project" value="UniProtKB-KW"/>
</dbReference>
<accession>A0A4R3JSR0</accession>
<dbReference type="NCBIfam" id="NF006514">
    <property type="entry name" value="PRK08960.1"/>
    <property type="match status" value="1"/>
</dbReference>
<evidence type="ECO:0000256" key="4">
    <source>
        <dbReference type="ARBA" id="ARBA00022679"/>
    </source>
</evidence>
<gene>
    <name evidence="8" type="ORF">EDC61_1211</name>
</gene>
<keyword evidence="5" id="KW-0663">Pyridoxal phosphate</keyword>
<dbReference type="PANTHER" id="PTHR46383">
    <property type="entry name" value="ASPARTATE AMINOTRANSFERASE"/>
    <property type="match status" value="1"/>
</dbReference>
<dbReference type="InterPro" id="IPR004839">
    <property type="entry name" value="Aminotransferase_I/II_large"/>
</dbReference>
<keyword evidence="9" id="KW-1185">Reference proteome</keyword>
<dbReference type="Pfam" id="PF00155">
    <property type="entry name" value="Aminotran_1_2"/>
    <property type="match status" value="1"/>
</dbReference>